<dbReference type="InterPro" id="IPR019341">
    <property type="entry name" value="Alpha/Gamma-adaptin-bd_p34"/>
</dbReference>
<dbReference type="EMBL" id="CACRXK020028183">
    <property type="protein sequence ID" value="CAB4041360.1"/>
    <property type="molecule type" value="Genomic_DNA"/>
</dbReference>
<gene>
    <name evidence="1" type="ORF">PACLA_8A036929</name>
</gene>
<name>A0A6S7KH07_PARCT</name>
<dbReference type="PANTHER" id="PTHR14659:SF1">
    <property type="entry name" value="ALPHA- AND GAMMA-ADAPTIN-BINDING PROTEIN P34"/>
    <property type="match status" value="1"/>
</dbReference>
<dbReference type="Proteomes" id="UP001152795">
    <property type="component" value="Unassembled WGS sequence"/>
</dbReference>
<keyword evidence="2" id="KW-1185">Reference proteome</keyword>
<dbReference type="OrthoDB" id="1741717at2759"/>
<sequence>MAASDKNESSDNFVLVINCSKCLSSREFITQITKDKVSTQKPLDGVNYHPWRIENKYYCAEVKFLVVANHNERPDWLTKKEFPFTAVVILFDQIQSSFEEAKEWLPDVESQDASVLLLVGSKSQQTVTNDGEKKDTSC</sequence>
<dbReference type="AlphaFoldDB" id="A0A6S7KH07"/>
<accession>A0A6S7KH07</accession>
<protein>
    <submittedName>
        <fullName evidence="1">Uncharacterized protein</fullName>
    </submittedName>
</protein>
<proteinExistence type="predicted"/>
<evidence type="ECO:0000313" key="1">
    <source>
        <dbReference type="EMBL" id="CAB4041360.1"/>
    </source>
</evidence>
<reference evidence="1" key="1">
    <citation type="submission" date="2020-04" db="EMBL/GenBank/DDBJ databases">
        <authorList>
            <person name="Alioto T."/>
            <person name="Alioto T."/>
            <person name="Gomez Garrido J."/>
        </authorList>
    </citation>
    <scope>NUCLEOTIDE SEQUENCE</scope>
    <source>
        <strain evidence="1">A484AB</strain>
    </source>
</reference>
<comment type="caution">
    <text evidence="1">The sequence shown here is derived from an EMBL/GenBank/DDBJ whole genome shotgun (WGS) entry which is preliminary data.</text>
</comment>
<organism evidence="1 2">
    <name type="scientific">Paramuricea clavata</name>
    <name type="common">Red gorgonian</name>
    <name type="synonym">Violescent sea-whip</name>
    <dbReference type="NCBI Taxonomy" id="317549"/>
    <lineage>
        <taxon>Eukaryota</taxon>
        <taxon>Metazoa</taxon>
        <taxon>Cnidaria</taxon>
        <taxon>Anthozoa</taxon>
        <taxon>Octocorallia</taxon>
        <taxon>Malacalcyonacea</taxon>
        <taxon>Plexauridae</taxon>
        <taxon>Paramuricea</taxon>
    </lineage>
</organism>
<dbReference type="PANTHER" id="PTHR14659">
    <property type="entry name" value="ALPHA- AND GAMMA-ADAPTIN-BINDING PROTEIN P34"/>
    <property type="match status" value="1"/>
</dbReference>
<evidence type="ECO:0000313" key="2">
    <source>
        <dbReference type="Proteomes" id="UP001152795"/>
    </source>
</evidence>